<dbReference type="Pfam" id="PF10604">
    <property type="entry name" value="Polyketide_cyc2"/>
    <property type="match status" value="1"/>
</dbReference>
<name>A0ABP9TZN8_9MICO</name>
<accession>A0ABP9TZN8</accession>
<protein>
    <recommendedName>
        <fullName evidence="3">Clp protease</fullName>
    </recommendedName>
</protein>
<dbReference type="Gene3D" id="3.30.530.20">
    <property type="match status" value="1"/>
</dbReference>
<dbReference type="SUPFAM" id="SSF81923">
    <property type="entry name" value="Double Clp-N motif"/>
    <property type="match status" value="1"/>
</dbReference>
<dbReference type="InterPro" id="IPR023393">
    <property type="entry name" value="START-like_dom_sf"/>
</dbReference>
<evidence type="ECO:0000313" key="2">
    <source>
        <dbReference type="Proteomes" id="UP001498935"/>
    </source>
</evidence>
<dbReference type="EMBL" id="BAABNP010000004">
    <property type="protein sequence ID" value="GAA5340342.1"/>
    <property type="molecule type" value="Genomic_DNA"/>
</dbReference>
<dbReference type="RefSeq" id="WP_342037754.1">
    <property type="nucleotide sequence ID" value="NZ_BAABBK010000004.1"/>
</dbReference>
<evidence type="ECO:0008006" key="3">
    <source>
        <dbReference type="Google" id="ProtNLM"/>
    </source>
</evidence>
<dbReference type="SUPFAM" id="SSF55961">
    <property type="entry name" value="Bet v1-like"/>
    <property type="match status" value="1"/>
</dbReference>
<dbReference type="CDD" id="cd07814">
    <property type="entry name" value="SRPBCC_CalC_Aha1-like"/>
    <property type="match status" value="1"/>
</dbReference>
<dbReference type="InterPro" id="IPR019587">
    <property type="entry name" value="Polyketide_cyclase/dehydratase"/>
</dbReference>
<dbReference type="Proteomes" id="UP001498935">
    <property type="component" value="Unassembled WGS sequence"/>
</dbReference>
<organism evidence="1 2">
    <name type="scientific">Brevibacterium ammoniilyticum</name>
    <dbReference type="NCBI Taxonomy" id="1046555"/>
    <lineage>
        <taxon>Bacteria</taxon>
        <taxon>Bacillati</taxon>
        <taxon>Actinomycetota</taxon>
        <taxon>Actinomycetes</taxon>
        <taxon>Micrococcales</taxon>
        <taxon>Brevibacteriaceae</taxon>
        <taxon>Brevibacterium</taxon>
    </lineage>
</organism>
<gene>
    <name evidence="1" type="ORF">KACC15558_13820</name>
</gene>
<reference evidence="1 2" key="1">
    <citation type="submission" date="2024-02" db="EMBL/GenBank/DDBJ databases">
        <title>Characterization of antibiotic resistant novel bacterial strains and their environmental applications.</title>
        <authorList>
            <person name="Manzoor S."/>
            <person name="Abbas S."/>
            <person name="Arshad M."/>
            <person name="Li W.J."/>
            <person name="Ahmed I."/>
        </authorList>
    </citation>
    <scope>NUCLEOTIDE SEQUENCE [LARGE SCALE GENOMIC DNA]</scope>
    <source>
        <strain evidence="1 2">KACC 15558</strain>
    </source>
</reference>
<dbReference type="InterPro" id="IPR036628">
    <property type="entry name" value="Clp_N_dom_sf"/>
</dbReference>
<evidence type="ECO:0000313" key="1">
    <source>
        <dbReference type="EMBL" id="GAA5340342.1"/>
    </source>
</evidence>
<keyword evidence="2" id="KW-1185">Reference proteome</keyword>
<proteinExistence type="predicted"/>
<dbReference type="Gene3D" id="1.10.1780.10">
    <property type="entry name" value="Clp, N-terminal domain"/>
    <property type="match status" value="1"/>
</dbReference>
<comment type="caution">
    <text evidence="1">The sequence shown here is derived from an EMBL/GenBank/DDBJ whole genome shotgun (WGS) entry which is preliminary data.</text>
</comment>
<sequence>MSRFTDSASTSYSLSILAMEEASRVGQREADIDHLFLALTVSEQTAGQVLRSLGISIDAAREAVASQHVEQLAGLGIQAEAPGPGRIVFHETDGYEWGERAAKVLQNANGSGKRGDAAAVLRELLAEPSGMIESILKRLGASSEAVRAELDRVERLSDRPSGSKSADALSGTAAAFVPAPIDDVWRLLSDASRLPDWDPTIGSVENGIAASSAGQSWAARTRSTRPDGTPITVKPRFVNQRVEVAEVDEPRLIEWRAAYPDAARANSRRMSIALEPAAGGTQLHIEYAWVRTSTSRVRRLLGLVLRPLNRFLIWIQLGQLRAGISRAFR</sequence>